<evidence type="ECO:0000313" key="1">
    <source>
        <dbReference type="EMBL" id="GAA4841250.1"/>
    </source>
</evidence>
<comment type="caution">
    <text evidence="1">The sequence shown here is derived from an EMBL/GenBank/DDBJ whole genome shotgun (WGS) entry which is preliminary data.</text>
</comment>
<name>A0ABP9DDF4_9BACT</name>
<accession>A0ABP9DDF4</accession>
<organism evidence="1 2">
    <name type="scientific">Algivirga pacifica</name>
    <dbReference type="NCBI Taxonomy" id="1162670"/>
    <lineage>
        <taxon>Bacteria</taxon>
        <taxon>Pseudomonadati</taxon>
        <taxon>Bacteroidota</taxon>
        <taxon>Cytophagia</taxon>
        <taxon>Cytophagales</taxon>
        <taxon>Flammeovirgaceae</taxon>
        <taxon>Algivirga</taxon>
    </lineage>
</organism>
<proteinExistence type="predicted"/>
<evidence type="ECO:0008006" key="3">
    <source>
        <dbReference type="Google" id="ProtNLM"/>
    </source>
</evidence>
<evidence type="ECO:0000313" key="2">
    <source>
        <dbReference type="Proteomes" id="UP001500298"/>
    </source>
</evidence>
<dbReference type="EMBL" id="BAABJX010000042">
    <property type="protein sequence ID" value="GAA4841250.1"/>
    <property type="molecule type" value="Genomic_DNA"/>
</dbReference>
<reference evidence="2" key="1">
    <citation type="journal article" date="2019" name="Int. J. Syst. Evol. Microbiol.">
        <title>The Global Catalogue of Microorganisms (GCM) 10K type strain sequencing project: providing services to taxonomists for standard genome sequencing and annotation.</title>
        <authorList>
            <consortium name="The Broad Institute Genomics Platform"/>
            <consortium name="The Broad Institute Genome Sequencing Center for Infectious Disease"/>
            <person name="Wu L."/>
            <person name="Ma J."/>
        </authorList>
    </citation>
    <scope>NUCLEOTIDE SEQUENCE [LARGE SCALE GENOMIC DNA]</scope>
    <source>
        <strain evidence="2">JCM 18326</strain>
    </source>
</reference>
<gene>
    <name evidence="1" type="ORF">GCM10023331_27860</name>
</gene>
<protein>
    <recommendedName>
        <fullName evidence="3">Lipoprotein</fullName>
    </recommendedName>
</protein>
<sequence>MILVLLLSCSERKSNRQALLEKFNIDRGSQSITFPEVKSIYNTQFEDEDTVFVFLKEDIYYYQQGVKYLLGKWYYKKDMLCFDKICDYREQTYPIFSKNMLVGKEGIMHDAELNYNVLGKVSSNINDTTYQIISTETYNPSLYFDLDYSILDLSVRKGVLNLKTFTSKSKHSSTAYFDISWCNQMSESTCDCIFLLDAKKDYCE</sequence>
<dbReference type="RefSeq" id="WP_345372807.1">
    <property type="nucleotide sequence ID" value="NZ_BAABJX010000042.1"/>
</dbReference>
<keyword evidence="2" id="KW-1185">Reference proteome</keyword>
<dbReference type="Proteomes" id="UP001500298">
    <property type="component" value="Unassembled WGS sequence"/>
</dbReference>